<dbReference type="PROSITE" id="PS51077">
    <property type="entry name" value="HTH_ICLR"/>
    <property type="match status" value="1"/>
</dbReference>
<dbReference type="InterPro" id="IPR005471">
    <property type="entry name" value="Tscrpt_reg_IclR_N"/>
</dbReference>
<dbReference type="Gene3D" id="3.30.450.40">
    <property type="match status" value="2"/>
</dbReference>
<evidence type="ECO:0000256" key="1">
    <source>
        <dbReference type="ARBA" id="ARBA00023015"/>
    </source>
</evidence>
<accession>A0A9X1S7L6</accession>
<dbReference type="GO" id="GO:0003677">
    <property type="term" value="F:DNA binding"/>
    <property type="evidence" value="ECO:0007669"/>
    <property type="project" value="UniProtKB-KW"/>
</dbReference>
<name>A0A9X1S7L6_9MICC</name>
<feature type="domain" description="HTH iclR-type" evidence="4">
    <location>
        <begin position="19"/>
        <end position="79"/>
    </location>
</feature>
<evidence type="ECO:0000313" key="7">
    <source>
        <dbReference type="Proteomes" id="UP001139264"/>
    </source>
</evidence>
<evidence type="ECO:0000259" key="4">
    <source>
        <dbReference type="PROSITE" id="PS51077"/>
    </source>
</evidence>
<protein>
    <submittedName>
        <fullName evidence="6">IclR family transcriptional regulator</fullName>
    </submittedName>
</protein>
<sequence>MRTPPVDDGGHERAKVATTRTAERALSLLSVVCEHGSVTLGDAAKAVNLSASTAMRLLRTLESTNFVRRDDDGTYFPGAAVVQLGVLALSQESLIPLCQEPMARIVEHTGESAYLSIPASGEQGLYIAIVEGTHSVRHANWVGRKFPLTMSAAGRAMKGGTGPEGYCVVSAGVEQDITAVAVPIQVGKKVVGALSVVVPSYRITASSIEHIGQILLAEASGLYGQV</sequence>
<dbReference type="GO" id="GO:0045892">
    <property type="term" value="P:negative regulation of DNA-templated transcription"/>
    <property type="evidence" value="ECO:0007669"/>
    <property type="project" value="TreeGrafter"/>
</dbReference>
<dbReference type="Pfam" id="PF09339">
    <property type="entry name" value="HTH_IclR"/>
    <property type="match status" value="1"/>
</dbReference>
<dbReference type="Gene3D" id="1.10.10.10">
    <property type="entry name" value="Winged helix-like DNA-binding domain superfamily/Winged helix DNA-binding domain"/>
    <property type="match status" value="1"/>
</dbReference>
<keyword evidence="2" id="KW-0238">DNA-binding</keyword>
<dbReference type="PROSITE" id="PS51078">
    <property type="entry name" value="ICLR_ED"/>
    <property type="match status" value="1"/>
</dbReference>
<dbReference type="SMART" id="SM00346">
    <property type="entry name" value="HTH_ICLR"/>
    <property type="match status" value="1"/>
</dbReference>
<dbReference type="SUPFAM" id="SSF46785">
    <property type="entry name" value="Winged helix' DNA-binding domain"/>
    <property type="match status" value="1"/>
</dbReference>
<evidence type="ECO:0000256" key="2">
    <source>
        <dbReference type="ARBA" id="ARBA00023125"/>
    </source>
</evidence>
<comment type="caution">
    <text evidence="6">The sequence shown here is derived from an EMBL/GenBank/DDBJ whole genome shotgun (WGS) entry which is preliminary data.</text>
</comment>
<dbReference type="Pfam" id="PF01614">
    <property type="entry name" value="IclR_C"/>
    <property type="match status" value="2"/>
</dbReference>
<dbReference type="InterPro" id="IPR029016">
    <property type="entry name" value="GAF-like_dom_sf"/>
</dbReference>
<dbReference type="PANTHER" id="PTHR30136">
    <property type="entry name" value="HELIX-TURN-HELIX TRANSCRIPTIONAL REGULATOR, ICLR FAMILY"/>
    <property type="match status" value="1"/>
</dbReference>
<dbReference type="InterPro" id="IPR014757">
    <property type="entry name" value="Tscrpt_reg_IclR_C"/>
</dbReference>
<dbReference type="GO" id="GO:0003700">
    <property type="term" value="F:DNA-binding transcription factor activity"/>
    <property type="evidence" value="ECO:0007669"/>
    <property type="project" value="TreeGrafter"/>
</dbReference>
<organism evidence="6 7">
    <name type="scientific">Arthrobacter gengyunqii</name>
    <dbReference type="NCBI Taxonomy" id="2886940"/>
    <lineage>
        <taxon>Bacteria</taxon>
        <taxon>Bacillati</taxon>
        <taxon>Actinomycetota</taxon>
        <taxon>Actinomycetes</taxon>
        <taxon>Micrococcales</taxon>
        <taxon>Micrococcaceae</taxon>
        <taxon>Arthrobacter</taxon>
    </lineage>
</organism>
<feature type="domain" description="IclR-ED" evidence="5">
    <location>
        <begin position="80"/>
        <end position="226"/>
    </location>
</feature>
<dbReference type="InterPro" id="IPR050707">
    <property type="entry name" value="HTH_MetabolicPath_Reg"/>
</dbReference>
<evidence type="ECO:0000256" key="3">
    <source>
        <dbReference type="ARBA" id="ARBA00023163"/>
    </source>
</evidence>
<dbReference type="InterPro" id="IPR036390">
    <property type="entry name" value="WH_DNA-bd_sf"/>
</dbReference>
<reference evidence="6" key="1">
    <citation type="submission" date="2021-10" db="EMBL/GenBank/DDBJ databases">
        <title>Novel species in genus Arthrobacter.</title>
        <authorList>
            <person name="Liu Y."/>
        </authorList>
    </citation>
    <scope>NUCLEOTIDE SEQUENCE</scope>
    <source>
        <strain evidence="6">Zg-Y809</strain>
    </source>
</reference>
<dbReference type="Proteomes" id="UP001139264">
    <property type="component" value="Unassembled WGS sequence"/>
</dbReference>
<keyword evidence="3" id="KW-0804">Transcription</keyword>
<evidence type="ECO:0000313" key="6">
    <source>
        <dbReference type="EMBL" id="MCC3270491.1"/>
    </source>
</evidence>
<gene>
    <name evidence="6" type="ORF">LJ751_14225</name>
</gene>
<dbReference type="EMBL" id="JAJFZP010000012">
    <property type="protein sequence ID" value="MCC3270491.1"/>
    <property type="molecule type" value="Genomic_DNA"/>
</dbReference>
<dbReference type="SUPFAM" id="SSF55781">
    <property type="entry name" value="GAF domain-like"/>
    <property type="match status" value="1"/>
</dbReference>
<dbReference type="PANTHER" id="PTHR30136:SF35">
    <property type="entry name" value="HTH-TYPE TRANSCRIPTIONAL REGULATOR RV1719"/>
    <property type="match status" value="1"/>
</dbReference>
<keyword evidence="1" id="KW-0805">Transcription regulation</keyword>
<dbReference type="AlphaFoldDB" id="A0A9X1S7L6"/>
<evidence type="ECO:0000259" key="5">
    <source>
        <dbReference type="PROSITE" id="PS51078"/>
    </source>
</evidence>
<dbReference type="RefSeq" id="WP_227908819.1">
    <property type="nucleotide sequence ID" value="NZ_CP095461.1"/>
</dbReference>
<proteinExistence type="predicted"/>
<dbReference type="InterPro" id="IPR036388">
    <property type="entry name" value="WH-like_DNA-bd_sf"/>
</dbReference>